<dbReference type="InterPro" id="IPR046322">
    <property type="entry name" value="DUF4931"/>
</dbReference>
<dbReference type="PIRSF" id="PIRSF031505">
    <property type="entry name" value="GalT_short"/>
    <property type="match status" value="1"/>
</dbReference>
<proteinExistence type="predicted"/>
<dbReference type="Proteomes" id="UP000051621">
    <property type="component" value="Unassembled WGS sequence"/>
</dbReference>
<accession>A0A0R1LZP5</accession>
<evidence type="ECO:0000313" key="3">
    <source>
        <dbReference type="EMBL" id="KRL01111.1"/>
    </source>
</evidence>
<evidence type="ECO:0000313" key="4">
    <source>
        <dbReference type="Proteomes" id="UP000051621"/>
    </source>
</evidence>
<dbReference type="InterPro" id="IPR036265">
    <property type="entry name" value="HIT-like_sf"/>
</dbReference>
<dbReference type="Pfam" id="PF20956">
    <property type="entry name" value="DUF4931_C"/>
    <property type="match status" value="1"/>
</dbReference>
<dbReference type="STRING" id="1423731.FC81_GL001250"/>
<feature type="domain" description="DUF4931" evidence="1">
    <location>
        <begin position="2"/>
        <end position="112"/>
    </location>
</feature>
<dbReference type="EMBL" id="AZEF01000027">
    <property type="protein sequence ID" value="KRL01111.1"/>
    <property type="molecule type" value="Genomic_DNA"/>
</dbReference>
<protein>
    <recommendedName>
        <fullName evidence="5">Galactose-1-phosphate uridylyltransferase</fullName>
    </recommendedName>
</protein>
<comment type="caution">
    <text evidence="3">The sequence shown here is derived from an EMBL/GenBank/DDBJ whole genome shotgun (WGS) entry which is preliminary data.</text>
</comment>
<name>A0A0R1LZP5_9LACO</name>
<feature type="domain" description="DUF4931" evidence="2">
    <location>
        <begin position="117"/>
        <end position="222"/>
    </location>
</feature>
<keyword evidence="4" id="KW-1185">Reference proteome</keyword>
<reference evidence="3 4" key="1">
    <citation type="journal article" date="2015" name="Genome Announc.">
        <title>Expanding the biotechnology potential of lactobacilli through comparative genomics of 213 strains and associated genera.</title>
        <authorList>
            <person name="Sun Z."/>
            <person name="Harris H.M."/>
            <person name="McCann A."/>
            <person name="Guo C."/>
            <person name="Argimon S."/>
            <person name="Zhang W."/>
            <person name="Yang X."/>
            <person name="Jeffery I.B."/>
            <person name="Cooney J.C."/>
            <person name="Kagawa T.F."/>
            <person name="Liu W."/>
            <person name="Song Y."/>
            <person name="Salvetti E."/>
            <person name="Wrobel A."/>
            <person name="Rasinkangas P."/>
            <person name="Parkhill J."/>
            <person name="Rea M.C."/>
            <person name="O'Sullivan O."/>
            <person name="Ritari J."/>
            <person name="Douillard F.P."/>
            <person name="Paul Ross R."/>
            <person name="Yang R."/>
            <person name="Briner A.E."/>
            <person name="Felis G.E."/>
            <person name="de Vos W.M."/>
            <person name="Barrangou R."/>
            <person name="Klaenhammer T.R."/>
            <person name="Caufield P.W."/>
            <person name="Cui Y."/>
            <person name="Zhang H."/>
            <person name="O'Toole P.W."/>
        </authorList>
    </citation>
    <scope>NUCLEOTIDE SEQUENCE [LARGE SCALE GENOMIC DNA]</scope>
    <source>
        <strain evidence="3 4">DSM 19910</strain>
    </source>
</reference>
<sequence length="242" mass="27901">MVNTNNACPFCQRETLAGILAEEEDRIWLENKYRTLDETYQTVIIEAAEHDGDISTYPRSKNRAIFNFALKAWKTIIDSGKYKSVLMYKNFGPYSGGSLRHPHMQIVGLNKIDAYANIRKQNFTGHMFYKDHGVKINISAYPIAGFTEFNIILLDAEKIEPFADIVQTVVNYILNDYFKGRCTSYNLFFYYINSQIVAKIVPRFVVSPYFMGYKIPQVNDSKRNTEIEKELATKLAHENSAQ</sequence>
<evidence type="ECO:0000259" key="2">
    <source>
        <dbReference type="Pfam" id="PF20956"/>
    </source>
</evidence>
<organism evidence="3 4">
    <name type="scientific">Liquorilactobacillus capillatus DSM 19910</name>
    <dbReference type="NCBI Taxonomy" id="1423731"/>
    <lineage>
        <taxon>Bacteria</taxon>
        <taxon>Bacillati</taxon>
        <taxon>Bacillota</taxon>
        <taxon>Bacilli</taxon>
        <taxon>Lactobacillales</taxon>
        <taxon>Lactobacillaceae</taxon>
        <taxon>Liquorilactobacillus</taxon>
    </lineage>
</organism>
<dbReference type="InterPro" id="IPR049285">
    <property type="entry name" value="DUF4931_C"/>
</dbReference>
<evidence type="ECO:0008006" key="5">
    <source>
        <dbReference type="Google" id="ProtNLM"/>
    </source>
</evidence>
<evidence type="ECO:0000259" key="1">
    <source>
        <dbReference type="Pfam" id="PF16285"/>
    </source>
</evidence>
<dbReference type="SUPFAM" id="SSF54197">
    <property type="entry name" value="HIT-like"/>
    <property type="match status" value="1"/>
</dbReference>
<gene>
    <name evidence="3" type="ORF">FC81_GL001250</name>
</gene>
<dbReference type="Gene3D" id="3.30.428.10">
    <property type="entry name" value="HIT-like"/>
    <property type="match status" value="1"/>
</dbReference>
<dbReference type="PATRIC" id="fig|1423731.3.peg.1283"/>
<dbReference type="AlphaFoldDB" id="A0A0R1LZP5"/>
<dbReference type="Pfam" id="PF16285">
    <property type="entry name" value="DUF4931_N"/>
    <property type="match status" value="1"/>
</dbReference>
<dbReference type="InterPro" id="IPR012361">
    <property type="entry name" value="GalT_short"/>
</dbReference>